<keyword evidence="11" id="KW-0325">Glycoprotein</keyword>
<evidence type="ECO:0000256" key="5">
    <source>
        <dbReference type="ARBA" id="ARBA00022729"/>
    </source>
</evidence>
<dbReference type="InterPro" id="IPR000719">
    <property type="entry name" value="Prot_kinase_dom"/>
</dbReference>
<evidence type="ECO:0000256" key="10">
    <source>
        <dbReference type="ARBA" id="ARBA00023136"/>
    </source>
</evidence>
<evidence type="ECO:0000259" key="14">
    <source>
        <dbReference type="PROSITE" id="PS50011"/>
    </source>
</evidence>
<evidence type="ECO:0000256" key="4">
    <source>
        <dbReference type="ARBA" id="ARBA00022692"/>
    </source>
</evidence>
<sequence length="727" mass="80790">MDLDASEASLTATAASGGCPYTLLHNFSASLVADYSKVPFVMREFIINVTAKFLDITFAPSLNASDAYGFVNGIEVVSIPLNLYVRGGDVPLTLVGYPSVPFYIDETFALETCYRINVGGDDIPPIGDTGMFRTWTSDEGYIFGGAFGVTPRVFNISVKYPPTVPAYTAPEEVYHSSRSMGPFNTYINMNYNLSWFFPIDSGFRYLVRLHFCEIFQEVTKANGRVFKIFINNQTAENEADVIEWSGGNGVPVYKDYVVLVPVVSMGKQDLWLELHPNMESNPRYADAILNGVEILKLSSNDGNLAGFNTPKIYSFPVEPSSKSSKNSKKIIFVITGCSLGGLMILILLCLLGFHFRIITEWTPFWSVLQLCYSKSNGTKKTNISPLGHHFCFEDIKAATSNFDEELLIGTGGFGKVYKGYINGGATIIAVKRGNPCSEQGAYEFQTEIRTLSQLRHHNLVSLIGYCKEDNEMVLVYDYMANGTLHDHLHFTQITHRSPLTWEQRLKICIGAARGLHYLHTGTKQRIIHRDVKTSNILLDENWVAKVSDFGLSKTKQATMVSHSHVSTDVKGSFGYLDPEYYKSNKLTEKSDVYSFGVVLLEVLSARPAVNPTMEDEHINLAEWGLRCYHNGTIDEITDPNLKGKIELESLAKFVEIAKDCLAERGVERPPMSEVLWNLELSLQLQSSNVEADRNIDISALAVSIGPASNSDLTPGVEFSDIMMPTGR</sequence>
<dbReference type="InterPro" id="IPR001245">
    <property type="entry name" value="Ser-Thr/Tyr_kinase_cat_dom"/>
</dbReference>
<dbReference type="Gene3D" id="3.30.200.20">
    <property type="entry name" value="Phosphorylase Kinase, domain 1"/>
    <property type="match status" value="1"/>
</dbReference>
<evidence type="ECO:0000256" key="8">
    <source>
        <dbReference type="ARBA" id="ARBA00022840"/>
    </source>
</evidence>
<keyword evidence="7" id="KW-0418">Kinase</keyword>
<keyword evidence="9 13" id="KW-1133">Transmembrane helix</keyword>
<dbReference type="AlphaFoldDB" id="A0A5B6ZJH3"/>
<feature type="domain" description="Protein kinase" evidence="14">
    <location>
        <begin position="402"/>
        <end position="680"/>
    </location>
</feature>
<evidence type="ECO:0000256" key="6">
    <source>
        <dbReference type="ARBA" id="ARBA00022741"/>
    </source>
</evidence>
<dbReference type="InterPro" id="IPR017441">
    <property type="entry name" value="Protein_kinase_ATP_BS"/>
</dbReference>
<feature type="transmembrane region" description="Helical" evidence="13">
    <location>
        <begin position="330"/>
        <end position="353"/>
    </location>
</feature>
<dbReference type="PROSITE" id="PS00108">
    <property type="entry name" value="PROTEIN_KINASE_ST"/>
    <property type="match status" value="1"/>
</dbReference>
<evidence type="ECO:0000256" key="11">
    <source>
        <dbReference type="ARBA" id="ARBA00023180"/>
    </source>
</evidence>
<dbReference type="InterPro" id="IPR008271">
    <property type="entry name" value="Ser/Thr_kinase_AS"/>
</dbReference>
<evidence type="ECO:0000256" key="3">
    <source>
        <dbReference type="ARBA" id="ARBA00022679"/>
    </source>
</evidence>
<protein>
    <recommendedName>
        <fullName evidence="14">Protein kinase domain-containing protein</fullName>
    </recommendedName>
</protein>
<dbReference type="Pfam" id="PF07714">
    <property type="entry name" value="PK_Tyr_Ser-Thr"/>
    <property type="match status" value="1"/>
</dbReference>
<dbReference type="FunFam" id="3.30.200.20:FF:000039">
    <property type="entry name" value="receptor-like protein kinase FERONIA"/>
    <property type="match status" value="1"/>
</dbReference>
<keyword evidence="3" id="KW-0808">Transferase</keyword>
<dbReference type="GO" id="GO:0005886">
    <property type="term" value="C:plasma membrane"/>
    <property type="evidence" value="ECO:0007669"/>
    <property type="project" value="TreeGrafter"/>
</dbReference>
<keyword evidence="6 12" id="KW-0547">Nucleotide-binding</keyword>
<evidence type="ECO:0000313" key="15">
    <source>
        <dbReference type="EMBL" id="MPA43476.1"/>
    </source>
</evidence>
<dbReference type="GO" id="GO:0009506">
    <property type="term" value="C:plasmodesma"/>
    <property type="evidence" value="ECO:0007669"/>
    <property type="project" value="TreeGrafter"/>
</dbReference>
<comment type="subcellular location">
    <subcellularLocation>
        <location evidence="1">Membrane</location>
        <topology evidence="1">Single-pass type I membrane protein</topology>
    </subcellularLocation>
</comment>
<keyword evidence="8 12" id="KW-0067">ATP-binding</keyword>
<dbReference type="InterPro" id="IPR045272">
    <property type="entry name" value="ANXUR1/2-like"/>
</dbReference>
<evidence type="ECO:0000256" key="12">
    <source>
        <dbReference type="PROSITE-ProRule" id="PRU10141"/>
    </source>
</evidence>
<dbReference type="SUPFAM" id="SSF56112">
    <property type="entry name" value="Protein kinase-like (PK-like)"/>
    <property type="match status" value="1"/>
</dbReference>
<organism evidence="15">
    <name type="scientific">Davidia involucrata</name>
    <name type="common">Dove tree</name>
    <dbReference type="NCBI Taxonomy" id="16924"/>
    <lineage>
        <taxon>Eukaryota</taxon>
        <taxon>Viridiplantae</taxon>
        <taxon>Streptophyta</taxon>
        <taxon>Embryophyta</taxon>
        <taxon>Tracheophyta</taxon>
        <taxon>Spermatophyta</taxon>
        <taxon>Magnoliopsida</taxon>
        <taxon>eudicotyledons</taxon>
        <taxon>Gunneridae</taxon>
        <taxon>Pentapetalae</taxon>
        <taxon>asterids</taxon>
        <taxon>Cornales</taxon>
        <taxon>Nyssaceae</taxon>
        <taxon>Davidia</taxon>
    </lineage>
</organism>
<keyword evidence="2" id="KW-0723">Serine/threonine-protein kinase</keyword>
<dbReference type="GO" id="GO:0004714">
    <property type="term" value="F:transmembrane receptor protein tyrosine kinase activity"/>
    <property type="evidence" value="ECO:0007669"/>
    <property type="project" value="InterPro"/>
</dbReference>
<dbReference type="PROSITE" id="PS50011">
    <property type="entry name" value="PROTEIN_KINASE_DOM"/>
    <property type="match status" value="1"/>
</dbReference>
<evidence type="ECO:0000256" key="7">
    <source>
        <dbReference type="ARBA" id="ARBA00022777"/>
    </source>
</evidence>
<dbReference type="Gene3D" id="1.10.510.10">
    <property type="entry name" value="Transferase(Phosphotransferase) domain 1"/>
    <property type="match status" value="1"/>
</dbReference>
<keyword evidence="4 13" id="KW-0812">Transmembrane</keyword>
<proteinExistence type="predicted"/>
<gene>
    <name evidence="15" type="ORF">Din_012917</name>
</gene>
<reference evidence="15" key="1">
    <citation type="submission" date="2019-08" db="EMBL/GenBank/DDBJ databases">
        <title>Reference gene set and small RNA set construction with multiple tissues from Davidia involucrata Baill.</title>
        <authorList>
            <person name="Yang H."/>
            <person name="Zhou C."/>
            <person name="Li G."/>
            <person name="Wang J."/>
            <person name="Gao P."/>
            <person name="Wang M."/>
            <person name="Wang R."/>
            <person name="Zhao Y."/>
        </authorList>
    </citation>
    <scope>NUCLEOTIDE SEQUENCE</scope>
    <source>
        <tissue evidence="15">Mixed with DoveR01_LX</tissue>
    </source>
</reference>
<keyword evidence="5" id="KW-0732">Signal</keyword>
<dbReference type="InterPro" id="IPR011009">
    <property type="entry name" value="Kinase-like_dom_sf"/>
</dbReference>
<dbReference type="SMART" id="SM00220">
    <property type="entry name" value="S_TKc"/>
    <property type="match status" value="1"/>
</dbReference>
<name>A0A5B6ZJH3_DAVIN</name>
<dbReference type="GO" id="GO:0005524">
    <property type="term" value="F:ATP binding"/>
    <property type="evidence" value="ECO:0007669"/>
    <property type="project" value="UniProtKB-UniRule"/>
</dbReference>
<dbReference type="Pfam" id="PF12819">
    <property type="entry name" value="Malectin_like"/>
    <property type="match status" value="1"/>
</dbReference>
<dbReference type="FunFam" id="2.60.120.430:FF:000007">
    <property type="entry name" value="FERONIA receptor-like kinase"/>
    <property type="match status" value="1"/>
</dbReference>
<dbReference type="PANTHER" id="PTHR27003:SF88">
    <property type="entry name" value="RECEPTOR-LIKE PROTEIN KINASE THESEUS 1"/>
    <property type="match status" value="1"/>
</dbReference>
<dbReference type="GO" id="GO:0004674">
    <property type="term" value="F:protein serine/threonine kinase activity"/>
    <property type="evidence" value="ECO:0007669"/>
    <property type="project" value="UniProtKB-KW"/>
</dbReference>
<evidence type="ECO:0000256" key="2">
    <source>
        <dbReference type="ARBA" id="ARBA00022527"/>
    </source>
</evidence>
<evidence type="ECO:0000256" key="13">
    <source>
        <dbReference type="SAM" id="Phobius"/>
    </source>
</evidence>
<evidence type="ECO:0000256" key="1">
    <source>
        <dbReference type="ARBA" id="ARBA00004479"/>
    </source>
</evidence>
<evidence type="ECO:0000256" key="9">
    <source>
        <dbReference type="ARBA" id="ARBA00022989"/>
    </source>
</evidence>
<keyword evidence="10 13" id="KW-0472">Membrane</keyword>
<dbReference type="CDD" id="cd14066">
    <property type="entry name" value="STKc_IRAK"/>
    <property type="match status" value="1"/>
</dbReference>
<accession>A0A5B6ZJH3</accession>
<dbReference type="EMBL" id="GHES01012917">
    <property type="protein sequence ID" value="MPA43476.1"/>
    <property type="molecule type" value="Transcribed_RNA"/>
</dbReference>
<dbReference type="InterPro" id="IPR024788">
    <property type="entry name" value="Malectin-like_Carb-bd_dom"/>
</dbReference>
<dbReference type="FunFam" id="1.10.510.10:FF:000252">
    <property type="entry name" value="Receptor-like protein kinase FERONIA"/>
    <property type="match status" value="1"/>
</dbReference>
<dbReference type="PROSITE" id="PS00107">
    <property type="entry name" value="PROTEIN_KINASE_ATP"/>
    <property type="match status" value="1"/>
</dbReference>
<dbReference type="PANTHER" id="PTHR27003">
    <property type="entry name" value="OS07G0166700 PROTEIN"/>
    <property type="match status" value="1"/>
</dbReference>
<feature type="binding site" evidence="12">
    <location>
        <position position="431"/>
    </location>
    <ligand>
        <name>ATP</name>
        <dbReference type="ChEBI" id="CHEBI:30616"/>
    </ligand>
</feature>
<dbReference type="Gene3D" id="2.60.120.430">
    <property type="entry name" value="Galactose-binding lectin"/>
    <property type="match status" value="1"/>
</dbReference>